<sequence length="419" mass="48292">MRNGWLRSGMRLLGTVPRTAGDALKGKYAAWKASNRLRHPLREQPWSTSSAAAALEEAGRMLAMSGRTMREPAAEPLLCREDQDLLEQIHNETAKHNRSNLTRTAAYLECYNSHPELHWALLAHLVSRNGGYNMTDLKGGLMADLVTGKEREWTYRLLERCNALIFQDAYPQLRLYAHSRRLGRSCFHLLPFFHVSVFMSPFWERFWTLRDSPLLTVALIINEQHYIEGRVMCNPYFRKHVTRSTSFRTHQWLQLNHIVFPLGQDSGLAGLVIEQFADLDERIALGKSLYAMLFGYEQVLTQSLSFARKVPHRGSRSDYWPGLFTADSEKALHSPHESTTLHSREWLPSGSKLYSPTLEQVWSDTPYDPIPRYDWFAGFLNPSYLSSPRRPYLFEMTHEHRFGIQKIAAGHDAEALLFQ</sequence>
<proteinExistence type="predicted"/>
<comment type="caution">
    <text evidence="1">The sequence shown here is derived from an EMBL/GenBank/DDBJ whole genome shotgun (WGS) entry which is preliminary data.</text>
</comment>
<dbReference type="EMBL" id="JBHHMI010000007">
    <property type="protein sequence ID" value="MFB5267152.1"/>
    <property type="molecule type" value="Genomic_DNA"/>
</dbReference>
<dbReference type="Pfam" id="PF10720">
    <property type="entry name" value="DUF2515"/>
    <property type="match status" value="1"/>
</dbReference>
<organism evidence="1 2">
    <name type="scientific">Paenibacillus enshidis</name>
    <dbReference type="NCBI Taxonomy" id="1458439"/>
    <lineage>
        <taxon>Bacteria</taxon>
        <taxon>Bacillati</taxon>
        <taxon>Bacillota</taxon>
        <taxon>Bacilli</taxon>
        <taxon>Bacillales</taxon>
        <taxon>Paenibacillaceae</taxon>
        <taxon>Paenibacillus</taxon>
    </lineage>
</organism>
<reference evidence="1 2" key="1">
    <citation type="submission" date="2024-09" db="EMBL/GenBank/DDBJ databases">
        <title>Paenibacillus zeirhizospherea sp. nov., isolated from surface of the maize (Zea mays) roots in a horticulture field, Hungary.</title>
        <authorList>
            <person name="Marton D."/>
            <person name="Farkas M."/>
            <person name="Bedics A."/>
            <person name="Toth E."/>
            <person name="Tancsics A."/>
            <person name="Boka K."/>
            <person name="Maroti G."/>
            <person name="Kriszt B."/>
            <person name="Cserhati M."/>
        </authorList>
    </citation>
    <scope>NUCLEOTIDE SEQUENCE [LARGE SCALE GENOMIC DNA]</scope>
    <source>
        <strain evidence="1 2">KCTC 33519</strain>
    </source>
</reference>
<protein>
    <submittedName>
        <fullName evidence="1">DUF2515 family protein</fullName>
    </submittedName>
</protein>
<accession>A0ABV5ASG2</accession>
<keyword evidence="2" id="KW-1185">Reference proteome</keyword>
<evidence type="ECO:0000313" key="2">
    <source>
        <dbReference type="Proteomes" id="UP001580346"/>
    </source>
</evidence>
<dbReference type="RefSeq" id="WP_375355123.1">
    <property type="nucleotide sequence ID" value="NZ_JBHHMI010000007.1"/>
</dbReference>
<evidence type="ECO:0000313" key="1">
    <source>
        <dbReference type="EMBL" id="MFB5267152.1"/>
    </source>
</evidence>
<dbReference type="Proteomes" id="UP001580346">
    <property type="component" value="Unassembled WGS sequence"/>
</dbReference>
<name>A0ABV5ASG2_9BACL</name>
<gene>
    <name evidence="1" type="ORF">ACE41H_10200</name>
</gene>
<dbReference type="InterPro" id="IPR019658">
    <property type="entry name" value="DUF2515"/>
</dbReference>